<dbReference type="PANTHER" id="PTHR46148:SF57">
    <property type="entry name" value="OS12G0499874 PROTEIN"/>
    <property type="match status" value="1"/>
</dbReference>
<dbReference type="EMBL" id="CP133614">
    <property type="protein sequence ID" value="WMV19594.1"/>
    <property type="molecule type" value="Genomic_DNA"/>
</dbReference>
<proteinExistence type="predicted"/>
<keyword evidence="3" id="KW-1185">Reference proteome</keyword>
<name>A0AAF0QGP3_SOLVR</name>
<dbReference type="AlphaFoldDB" id="A0AAF0QGP3"/>
<protein>
    <recommendedName>
        <fullName evidence="1">Tf2-1-like SH3-like domain-containing protein</fullName>
    </recommendedName>
</protein>
<feature type="domain" description="Tf2-1-like SH3-like" evidence="1">
    <location>
        <begin position="56"/>
        <end position="120"/>
    </location>
</feature>
<organism evidence="2 3">
    <name type="scientific">Solanum verrucosum</name>
    <dbReference type="NCBI Taxonomy" id="315347"/>
    <lineage>
        <taxon>Eukaryota</taxon>
        <taxon>Viridiplantae</taxon>
        <taxon>Streptophyta</taxon>
        <taxon>Embryophyta</taxon>
        <taxon>Tracheophyta</taxon>
        <taxon>Spermatophyta</taxon>
        <taxon>Magnoliopsida</taxon>
        <taxon>eudicotyledons</taxon>
        <taxon>Gunneridae</taxon>
        <taxon>Pentapetalae</taxon>
        <taxon>asterids</taxon>
        <taxon>lamiids</taxon>
        <taxon>Solanales</taxon>
        <taxon>Solanaceae</taxon>
        <taxon>Solanoideae</taxon>
        <taxon>Solaneae</taxon>
        <taxon>Solanum</taxon>
    </lineage>
</organism>
<evidence type="ECO:0000313" key="2">
    <source>
        <dbReference type="EMBL" id="WMV19594.1"/>
    </source>
</evidence>
<dbReference type="Proteomes" id="UP001234989">
    <property type="component" value="Chromosome 3"/>
</dbReference>
<dbReference type="Gene3D" id="1.10.340.70">
    <property type="match status" value="1"/>
</dbReference>
<reference evidence="2" key="1">
    <citation type="submission" date="2023-08" db="EMBL/GenBank/DDBJ databases">
        <title>A de novo genome assembly of Solanum verrucosum Schlechtendal, a Mexican diploid species geographically isolated from the other diploid A-genome species in potato relatives.</title>
        <authorList>
            <person name="Hosaka K."/>
        </authorList>
    </citation>
    <scope>NUCLEOTIDE SEQUENCE</scope>
    <source>
        <tissue evidence="2">Young leaves</tissue>
    </source>
</reference>
<evidence type="ECO:0000259" key="1">
    <source>
        <dbReference type="Pfam" id="PF24626"/>
    </source>
</evidence>
<sequence>MMANSLSRLSIGSVSHVEDGAIKMYRNLREVYWWNEMKKDIMEFVEEEILDFDVSDWVYFKISPMKGVMRFRKKWKLSPCYVGPYWIFRSISKVFDKLELPNDVASVRPVFHVSLFKKCVGDPTYIAPLESLGVKESLSYEEVLAEILYRQVWKLRNKKVAFVKVLWRNHLVEGATWEAETDMMYNFPHLFSSAPILT</sequence>
<dbReference type="InterPro" id="IPR056924">
    <property type="entry name" value="SH3_Tf2-1"/>
</dbReference>
<accession>A0AAF0QGP3</accession>
<dbReference type="PANTHER" id="PTHR46148">
    <property type="entry name" value="CHROMO DOMAIN-CONTAINING PROTEIN"/>
    <property type="match status" value="1"/>
</dbReference>
<evidence type="ECO:0000313" key="3">
    <source>
        <dbReference type="Proteomes" id="UP001234989"/>
    </source>
</evidence>
<gene>
    <name evidence="2" type="ORF">MTR67_012979</name>
</gene>
<dbReference type="Pfam" id="PF24626">
    <property type="entry name" value="SH3_Tf2-1"/>
    <property type="match status" value="1"/>
</dbReference>